<evidence type="ECO:0000256" key="1">
    <source>
        <dbReference type="SAM" id="SignalP"/>
    </source>
</evidence>
<comment type="caution">
    <text evidence="2">The sequence shown here is derived from an EMBL/GenBank/DDBJ whole genome shotgun (WGS) entry which is preliminary data.</text>
</comment>
<feature type="signal peptide" evidence="1">
    <location>
        <begin position="1"/>
        <end position="21"/>
    </location>
</feature>
<name>A0A317SIB6_9PEZI</name>
<dbReference type="OrthoDB" id="5333220at2759"/>
<proteinExistence type="predicted"/>
<feature type="chain" id="PRO_5016451377" evidence="1">
    <location>
        <begin position="22"/>
        <end position="196"/>
    </location>
</feature>
<organism evidence="2 3">
    <name type="scientific">Tuber magnatum</name>
    <name type="common">white Piedmont truffle</name>
    <dbReference type="NCBI Taxonomy" id="42249"/>
    <lineage>
        <taxon>Eukaryota</taxon>
        <taxon>Fungi</taxon>
        <taxon>Dikarya</taxon>
        <taxon>Ascomycota</taxon>
        <taxon>Pezizomycotina</taxon>
        <taxon>Pezizomycetes</taxon>
        <taxon>Pezizales</taxon>
        <taxon>Tuberaceae</taxon>
        <taxon>Tuber</taxon>
    </lineage>
</organism>
<sequence>MKTFAFIFVISLISLTIPITAGPVGSPNDWLEQPSDLTDLSQFPDHLFEVSGRPVPAEIIQAYGLEFTPDDTTGAAIFENNNPSAEWTTKCETTEGSPVGWHLQVAIHWLRQRGQVQCLQWKNRGSSCTELIGFQTARIGICAEYHYWLWCDSAAGFTQSIFDQCLNWMGGNNRAGGYTIIRGWPGSPGFRGMVVY</sequence>
<keyword evidence="1" id="KW-0732">Signal</keyword>
<dbReference type="EMBL" id="PYWC01000064">
    <property type="protein sequence ID" value="PWW74229.1"/>
    <property type="molecule type" value="Genomic_DNA"/>
</dbReference>
<dbReference type="AlphaFoldDB" id="A0A317SIB6"/>
<gene>
    <name evidence="2" type="ORF">C7212DRAFT_328287</name>
</gene>
<reference evidence="2 3" key="1">
    <citation type="submission" date="2018-03" db="EMBL/GenBank/DDBJ databases">
        <title>Genomes of Pezizomycetes fungi and the evolution of truffles.</title>
        <authorList>
            <person name="Murat C."/>
            <person name="Payen T."/>
            <person name="Noel B."/>
            <person name="Kuo A."/>
            <person name="Martin F.M."/>
        </authorList>
    </citation>
    <scope>NUCLEOTIDE SEQUENCE [LARGE SCALE GENOMIC DNA]</scope>
    <source>
        <strain evidence="2">091103-1</strain>
    </source>
</reference>
<accession>A0A317SIB6</accession>
<keyword evidence="3" id="KW-1185">Reference proteome</keyword>
<dbReference type="Proteomes" id="UP000246991">
    <property type="component" value="Unassembled WGS sequence"/>
</dbReference>
<protein>
    <submittedName>
        <fullName evidence="2">Uncharacterized protein</fullName>
    </submittedName>
</protein>
<evidence type="ECO:0000313" key="3">
    <source>
        <dbReference type="Proteomes" id="UP000246991"/>
    </source>
</evidence>
<evidence type="ECO:0000313" key="2">
    <source>
        <dbReference type="EMBL" id="PWW74229.1"/>
    </source>
</evidence>